<dbReference type="SUPFAM" id="SSF56112">
    <property type="entry name" value="Protein kinase-like (PK-like)"/>
    <property type="match status" value="1"/>
</dbReference>
<feature type="compositionally biased region" description="Low complexity" evidence="5">
    <location>
        <begin position="169"/>
        <end position="180"/>
    </location>
</feature>
<feature type="region of interest" description="Disordered" evidence="5">
    <location>
        <begin position="122"/>
        <end position="204"/>
    </location>
</feature>
<keyword evidence="2 4" id="KW-0547">Nucleotide-binding</keyword>
<dbReference type="InterPro" id="IPR017441">
    <property type="entry name" value="Protein_kinase_ATP_BS"/>
</dbReference>
<dbReference type="PROSITE" id="PS50081">
    <property type="entry name" value="ZF_DAG_PE_2"/>
    <property type="match status" value="1"/>
</dbReference>
<dbReference type="GO" id="GO:0004709">
    <property type="term" value="F:MAP kinase kinase kinase activity"/>
    <property type="evidence" value="ECO:0007669"/>
    <property type="project" value="TreeGrafter"/>
</dbReference>
<evidence type="ECO:0000313" key="9">
    <source>
        <dbReference type="EMBL" id="CAF1024889.1"/>
    </source>
</evidence>
<evidence type="ECO:0000259" key="6">
    <source>
        <dbReference type="PROSITE" id="PS50011"/>
    </source>
</evidence>
<feature type="compositionally biased region" description="Polar residues" evidence="5">
    <location>
        <begin position="122"/>
        <end position="148"/>
    </location>
</feature>
<keyword evidence="3 4" id="KW-0067">ATP-binding</keyword>
<keyword evidence="1" id="KW-0418">Kinase</keyword>
<accession>A0A814IKW7</accession>
<dbReference type="InterPro" id="IPR000719">
    <property type="entry name" value="Prot_kinase_dom"/>
</dbReference>
<evidence type="ECO:0000256" key="4">
    <source>
        <dbReference type="PROSITE-ProRule" id="PRU10141"/>
    </source>
</evidence>
<dbReference type="GO" id="GO:0005524">
    <property type="term" value="F:ATP binding"/>
    <property type="evidence" value="ECO:0007669"/>
    <property type="project" value="UniProtKB-UniRule"/>
</dbReference>
<keyword evidence="1" id="KW-0723">Serine/threonine-protein kinase</keyword>
<dbReference type="OrthoDB" id="774951at2759"/>
<proteinExistence type="predicted"/>
<protein>
    <submittedName>
        <fullName evidence="9">Uncharacterized protein</fullName>
    </submittedName>
</protein>
<dbReference type="Proteomes" id="UP000663852">
    <property type="component" value="Unassembled WGS sequence"/>
</dbReference>
<sequence length="821" mass="93476">MAMVLQANRATSGNSSTVPMDSYNQLHESNNQEDSFHRKIFDKIEEAKQCRNVEKSQQILDDFLKLLKHLTTDVNNYNLAFRETRPSFYMQEFQRLTDRIDTLTKARDTLTEYLRELQGQTIDTNLPHSSSFNDVSTMHSQFQQQLQYSPTMSHSPRSSPSEKSHHQHTSSISSTYSNSKDNSHNEHSTANEHHSTQRPRSPTMMSNNFIRVHFPNKHTTALAPRTDETLETALQLRASRHSVTNIRAYTPVYMISRQPCPWDITLDRLQETEIELEEKPNFDHSFETLPTPRFRAFMGVRCVFCHHRIREMYKRCVSCGNTYHNQCCIKAPVCSHPILQHIKHLGPDRFNADRPNVQARNKEQSRSLPRIPLPRQGIATNQVVGPQKDISQDSLPTTTASNVGTCPTTTLSTINISSSPSSNTLFQPSTTLLSLSLPSTESPILHIPQLLLIVNGSIVTNPEKLRPSLIKPNSDILADAKKASPKYVSEWKIRPEDLLDHGRMVGKGTYGTVYKAQVRLHGDVALKELNFVSPTPSQFQAFRNEVFALKKITHQNTLNFYGYIVSPRFAIVTQWCDGSTLYKHIHILDRHWKINQLIDIARQICQGMSYLHDRGIIHRDLKSSNVFLDMCAEPDDAGVCWRVKIGDFGLAAVKTVLAEGVNQQFQPTGSVLWMAPEVIQQKDPNCYSTSSDVYAYGCVLFEMFSGKLPHAPINNKEQIMWLVGKGKLKIKVDQCRDDTPEAITDLIRQCTEFDREQRPDFAPEIDDVLSKFEFIFPRTQRSQSEPCLIRNPQDDLLGLSINFGVPKTPVSIQRRFNADVS</sequence>
<keyword evidence="10" id="KW-1185">Reference proteome</keyword>
<gene>
    <name evidence="8" type="ORF">EDS130_LOCUS6928</name>
    <name evidence="9" type="ORF">XAT740_LOCUS14434</name>
</gene>
<dbReference type="InterPro" id="IPR001245">
    <property type="entry name" value="Ser-Thr/Tyr_kinase_cat_dom"/>
</dbReference>
<dbReference type="EMBL" id="CAJNOR010000866">
    <property type="protein sequence ID" value="CAF1024889.1"/>
    <property type="molecule type" value="Genomic_DNA"/>
</dbReference>
<evidence type="ECO:0000313" key="10">
    <source>
        <dbReference type="Proteomes" id="UP000663828"/>
    </source>
</evidence>
<dbReference type="InterPro" id="IPR051681">
    <property type="entry name" value="Ser/Thr_Kinases-Pseudokinases"/>
</dbReference>
<dbReference type="InterPro" id="IPR008271">
    <property type="entry name" value="Ser/Thr_kinase_AS"/>
</dbReference>
<feature type="binding site" evidence="4">
    <location>
        <position position="527"/>
    </location>
    <ligand>
        <name>ATP</name>
        <dbReference type="ChEBI" id="CHEBI:30616"/>
    </ligand>
</feature>
<reference evidence="9" key="1">
    <citation type="submission" date="2021-02" db="EMBL/GenBank/DDBJ databases">
        <authorList>
            <person name="Nowell W R."/>
        </authorList>
    </citation>
    <scope>NUCLEOTIDE SEQUENCE</scope>
</reference>
<dbReference type="PROSITE" id="PS00108">
    <property type="entry name" value="PROTEIN_KINASE_ST"/>
    <property type="match status" value="1"/>
</dbReference>
<comment type="caution">
    <text evidence="9">The sequence shown here is derived from an EMBL/GenBank/DDBJ whole genome shotgun (WGS) entry which is preliminary data.</text>
</comment>
<dbReference type="PANTHER" id="PTHR44329:SF262">
    <property type="entry name" value="RAF HOMOLOG SERINE_THREONINE-PROTEIN KINASE RAF"/>
    <property type="match status" value="1"/>
</dbReference>
<feature type="compositionally biased region" description="Low complexity" evidence="5">
    <location>
        <begin position="149"/>
        <end position="161"/>
    </location>
</feature>
<dbReference type="InterPro" id="IPR002219">
    <property type="entry name" value="PKC_DAG/PE"/>
</dbReference>
<dbReference type="PANTHER" id="PTHR44329">
    <property type="entry name" value="SERINE/THREONINE-PROTEIN KINASE TNNI3K-RELATED"/>
    <property type="match status" value="1"/>
</dbReference>
<evidence type="ECO:0000256" key="3">
    <source>
        <dbReference type="ARBA" id="ARBA00022840"/>
    </source>
</evidence>
<dbReference type="Proteomes" id="UP000663828">
    <property type="component" value="Unassembled WGS sequence"/>
</dbReference>
<organism evidence="9 10">
    <name type="scientific">Adineta ricciae</name>
    <name type="common">Rotifer</name>
    <dbReference type="NCBI Taxonomy" id="249248"/>
    <lineage>
        <taxon>Eukaryota</taxon>
        <taxon>Metazoa</taxon>
        <taxon>Spiralia</taxon>
        <taxon>Gnathifera</taxon>
        <taxon>Rotifera</taxon>
        <taxon>Eurotatoria</taxon>
        <taxon>Bdelloidea</taxon>
        <taxon>Adinetida</taxon>
        <taxon>Adinetidae</taxon>
        <taxon>Adineta</taxon>
    </lineage>
</organism>
<evidence type="ECO:0000256" key="1">
    <source>
        <dbReference type="ARBA" id="ARBA00022527"/>
    </source>
</evidence>
<feature type="region of interest" description="Disordered" evidence="5">
    <location>
        <begin position="1"/>
        <end position="20"/>
    </location>
</feature>
<feature type="domain" description="Phorbol-ester/DAG-type" evidence="7">
    <location>
        <begin position="283"/>
        <end position="334"/>
    </location>
</feature>
<evidence type="ECO:0000313" key="8">
    <source>
        <dbReference type="EMBL" id="CAF0842991.1"/>
    </source>
</evidence>
<keyword evidence="1" id="KW-0808">Transferase</keyword>
<dbReference type="AlphaFoldDB" id="A0A814IKW7"/>
<evidence type="ECO:0000259" key="7">
    <source>
        <dbReference type="PROSITE" id="PS50081"/>
    </source>
</evidence>
<dbReference type="Gene3D" id="3.30.200.20">
    <property type="entry name" value="Phosphorylase Kinase, domain 1"/>
    <property type="match status" value="1"/>
</dbReference>
<feature type="domain" description="Protein kinase" evidence="6">
    <location>
        <begin position="499"/>
        <end position="775"/>
    </location>
</feature>
<dbReference type="EMBL" id="CAJNOJ010000020">
    <property type="protein sequence ID" value="CAF0842991.1"/>
    <property type="molecule type" value="Genomic_DNA"/>
</dbReference>
<dbReference type="PROSITE" id="PS00107">
    <property type="entry name" value="PROTEIN_KINASE_ATP"/>
    <property type="match status" value="1"/>
</dbReference>
<evidence type="ECO:0000256" key="5">
    <source>
        <dbReference type="SAM" id="MobiDB-lite"/>
    </source>
</evidence>
<dbReference type="SMART" id="SM00220">
    <property type="entry name" value="S_TKc"/>
    <property type="match status" value="1"/>
</dbReference>
<evidence type="ECO:0000256" key="2">
    <source>
        <dbReference type="ARBA" id="ARBA00022741"/>
    </source>
</evidence>
<dbReference type="Gene3D" id="1.10.510.10">
    <property type="entry name" value="Transferase(Phosphotransferase) domain 1"/>
    <property type="match status" value="1"/>
</dbReference>
<dbReference type="PROSITE" id="PS50011">
    <property type="entry name" value="PROTEIN_KINASE_DOM"/>
    <property type="match status" value="1"/>
</dbReference>
<dbReference type="InterPro" id="IPR011009">
    <property type="entry name" value="Kinase-like_dom_sf"/>
</dbReference>
<name>A0A814IKW7_ADIRI</name>
<feature type="compositionally biased region" description="Basic and acidic residues" evidence="5">
    <location>
        <begin position="181"/>
        <end position="195"/>
    </location>
</feature>
<feature type="compositionally biased region" description="Polar residues" evidence="5">
    <location>
        <begin position="8"/>
        <end position="20"/>
    </location>
</feature>
<dbReference type="Pfam" id="PF07714">
    <property type="entry name" value="PK_Tyr_Ser-Thr"/>
    <property type="match status" value="1"/>
</dbReference>